<feature type="domain" description="ABC transporter" evidence="8">
    <location>
        <begin position="554"/>
        <end position="789"/>
    </location>
</feature>
<dbReference type="GO" id="GO:0016887">
    <property type="term" value="F:ATP hydrolysis activity"/>
    <property type="evidence" value="ECO:0007669"/>
    <property type="project" value="InterPro"/>
</dbReference>
<dbReference type="GO" id="GO:0005778">
    <property type="term" value="C:peroxisomal membrane"/>
    <property type="evidence" value="ECO:0007669"/>
    <property type="project" value="TreeGrafter"/>
</dbReference>
<proteinExistence type="inferred from homology"/>
<keyword evidence="6" id="KW-1133">Transmembrane helix</keyword>
<evidence type="ECO:0000256" key="1">
    <source>
        <dbReference type="ARBA" id="ARBA00008575"/>
    </source>
</evidence>
<dbReference type="EMBL" id="LN483157">
    <property type="protein sequence ID" value="CED83847.1"/>
    <property type="molecule type" value="Genomic_DNA"/>
</dbReference>
<dbReference type="GO" id="GO:0140359">
    <property type="term" value="F:ABC-type transporter activity"/>
    <property type="evidence" value="ECO:0007669"/>
    <property type="project" value="InterPro"/>
</dbReference>
<dbReference type="GO" id="GO:0006635">
    <property type="term" value="P:fatty acid beta-oxidation"/>
    <property type="evidence" value="ECO:0007669"/>
    <property type="project" value="TreeGrafter"/>
</dbReference>
<dbReference type="PROSITE" id="PS50893">
    <property type="entry name" value="ABC_TRANSPORTER_2"/>
    <property type="match status" value="1"/>
</dbReference>
<evidence type="ECO:0000256" key="6">
    <source>
        <dbReference type="ARBA" id="ARBA00022989"/>
    </source>
</evidence>
<name>A0A0F7SP40_PHARH</name>
<dbReference type="InterPro" id="IPR050835">
    <property type="entry name" value="ABC_transporter_sub-D"/>
</dbReference>
<evidence type="ECO:0000259" key="8">
    <source>
        <dbReference type="PROSITE" id="PS50893"/>
    </source>
</evidence>
<dbReference type="GO" id="GO:0007031">
    <property type="term" value="P:peroxisome organization"/>
    <property type="evidence" value="ECO:0007669"/>
    <property type="project" value="TreeGrafter"/>
</dbReference>
<evidence type="ECO:0000256" key="2">
    <source>
        <dbReference type="ARBA" id="ARBA00022448"/>
    </source>
</evidence>
<evidence type="ECO:0000256" key="3">
    <source>
        <dbReference type="ARBA" id="ARBA00022692"/>
    </source>
</evidence>
<keyword evidence="4" id="KW-0547">Nucleotide-binding</keyword>
<dbReference type="AlphaFoldDB" id="A0A0F7SP40"/>
<evidence type="ECO:0000256" key="5">
    <source>
        <dbReference type="ARBA" id="ARBA00022840"/>
    </source>
</evidence>
<dbReference type="InterPro" id="IPR011527">
    <property type="entry name" value="ABC1_TM_dom"/>
</dbReference>
<reference evidence="9" key="1">
    <citation type="submission" date="2014-08" db="EMBL/GenBank/DDBJ databases">
        <authorList>
            <person name="Sharma Rahul"/>
            <person name="Thines Marco"/>
        </authorList>
    </citation>
    <scope>NUCLEOTIDE SEQUENCE</scope>
</reference>
<comment type="similarity">
    <text evidence="1">Belongs to the ABC transporter superfamily. ABCD family. Peroxisomal fatty acyl CoA transporter (TC 3.A.1.203) subfamily.</text>
</comment>
<keyword evidence="7" id="KW-0472">Membrane</keyword>
<keyword evidence="5" id="KW-0067">ATP-binding</keyword>
<dbReference type="PANTHER" id="PTHR11384">
    <property type="entry name" value="ATP-BINDING CASSETTE, SUB-FAMILY D MEMBER"/>
    <property type="match status" value="1"/>
</dbReference>
<dbReference type="Pfam" id="PF00005">
    <property type="entry name" value="ABC_tran"/>
    <property type="match status" value="1"/>
</dbReference>
<keyword evidence="3" id="KW-0812">Transmembrane</keyword>
<keyword evidence="2" id="KW-0813">Transport</keyword>
<dbReference type="PROSITE" id="PS00211">
    <property type="entry name" value="ABC_TRANSPORTER_1"/>
    <property type="match status" value="1"/>
</dbReference>
<dbReference type="InterPro" id="IPR003439">
    <property type="entry name" value="ABC_transporter-like_ATP-bd"/>
</dbReference>
<organism evidence="9">
    <name type="scientific">Phaffia rhodozyma</name>
    <name type="common">Yeast</name>
    <name type="synonym">Xanthophyllomyces dendrorhous</name>
    <dbReference type="NCBI Taxonomy" id="264483"/>
    <lineage>
        <taxon>Eukaryota</taxon>
        <taxon>Fungi</taxon>
        <taxon>Dikarya</taxon>
        <taxon>Basidiomycota</taxon>
        <taxon>Agaricomycotina</taxon>
        <taxon>Tremellomycetes</taxon>
        <taxon>Cystofilobasidiales</taxon>
        <taxon>Mrakiaceae</taxon>
        <taxon>Phaffia</taxon>
    </lineage>
</organism>
<sequence length="830" mass="92781">MSGAVLSKLAGKHIPSFILQHALVLQSSPVRRRVYLSLLISLILARSAAFKSPWTESDEKRKERKRLEALTPLTTPQFEKESADLFIRSTDGRSRTLLLPFKGRVSKVVIRPISEKTFSAHVKYFKPLPPNTKLGVNASFLKQLRAVMMILLPRFRCRETFMLILHSWFLIQRTLLSVVGARLDGRIVRDLISADKEGFLKGIMLWFALALPSTYTNAMIHYLQSKLALAFRTRLTRYVHDLYLNDKQNYYKFCMGLGVPPGMDSSINTNINEGRTLLGRKRKPLEEGGAESGGGADQFITTDVAMFCDTLAALYGNVCKPMLDLIIFTAQLSSSLGLYGTIGLFANYGFTAWILRSVSPAFGKLAAIQARLEGEYRQGVGRIGREAEEIAFYQGGRTEHAILWKAYLKLMKHCNNIFKIRIAYGMTEDFVIKYLWSLMSIPIFLGTKSLGSAKDATEGNEENEQVASRTEGYISNRRLLIALADAGGRLMLSYKDIAQLSGYTNRVYTLISSLHALNNEDYPVNPRPSVLADGEPFYDLASVSGTVQEGVNRVELMDVPIVAPAGGAEGAKRGGEELVKSLNLRVERGNHLLIVGPNGVGKSSIARVIGKIWPVWSGNLVRPSKEDIFFVPQKPYLSLGSLRDQIIYPDSYADMKAAGRTDAELMSILEAVHLAYIPAREGGWETRKEWKDVLSGGEKQRVGFARVFYHKPSFVVLDDCSSAVSTDVEGLMYQHAKDMGITLITISHRPSLMKYHQILLRLTGSAGTVDGHPPWELSKIGTEEEQQSLEVEIQSIRENLKDVDNWRSRLEVIKEQLSATRVDYKRCILH</sequence>
<dbReference type="GO" id="GO:0015910">
    <property type="term" value="P:long-chain fatty acid import into peroxisome"/>
    <property type="evidence" value="ECO:0007669"/>
    <property type="project" value="TreeGrafter"/>
</dbReference>
<protein>
    <submittedName>
        <fullName evidence="9">Probable peroxisomal half abc transporter</fullName>
    </submittedName>
</protein>
<dbReference type="CDD" id="cd03223">
    <property type="entry name" value="ABCD_peroxisomal_ALDP"/>
    <property type="match status" value="1"/>
</dbReference>
<dbReference type="Gene3D" id="3.40.50.300">
    <property type="entry name" value="P-loop containing nucleotide triphosphate hydrolases"/>
    <property type="match status" value="1"/>
</dbReference>
<dbReference type="Pfam" id="PF06472">
    <property type="entry name" value="ABC_membrane_2"/>
    <property type="match status" value="2"/>
</dbReference>
<dbReference type="InterPro" id="IPR003593">
    <property type="entry name" value="AAA+_ATPase"/>
</dbReference>
<dbReference type="PANTHER" id="PTHR11384:SF67">
    <property type="entry name" value="ATP-BINDING CASSETTE SUB-FAMILY D MEMBER 1"/>
    <property type="match status" value="1"/>
</dbReference>
<dbReference type="SUPFAM" id="SSF52540">
    <property type="entry name" value="P-loop containing nucleoside triphosphate hydrolases"/>
    <property type="match status" value="1"/>
</dbReference>
<evidence type="ECO:0000256" key="7">
    <source>
        <dbReference type="ARBA" id="ARBA00023136"/>
    </source>
</evidence>
<dbReference type="GO" id="GO:0005324">
    <property type="term" value="F:long-chain fatty acid transmembrane transporter activity"/>
    <property type="evidence" value="ECO:0007669"/>
    <property type="project" value="TreeGrafter"/>
</dbReference>
<dbReference type="InterPro" id="IPR017871">
    <property type="entry name" value="ABC_transporter-like_CS"/>
</dbReference>
<dbReference type="InterPro" id="IPR027417">
    <property type="entry name" value="P-loop_NTPase"/>
</dbReference>
<dbReference type="SUPFAM" id="SSF90123">
    <property type="entry name" value="ABC transporter transmembrane region"/>
    <property type="match status" value="1"/>
</dbReference>
<dbReference type="InterPro" id="IPR036640">
    <property type="entry name" value="ABC1_TM_sf"/>
</dbReference>
<dbReference type="GO" id="GO:0042760">
    <property type="term" value="P:very long-chain fatty acid catabolic process"/>
    <property type="evidence" value="ECO:0007669"/>
    <property type="project" value="TreeGrafter"/>
</dbReference>
<evidence type="ECO:0000256" key="4">
    <source>
        <dbReference type="ARBA" id="ARBA00022741"/>
    </source>
</evidence>
<evidence type="ECO:0000313" key="9">
    <source>
        <dbReference type="EMBL" id="CED83847.1"/>
    </source>
</evidence>
<dbReference type="SMART" id="SM00382">
    <property type="entry name" value="AAA"/>
    <property type="match status" value="1"/>
</dbReference>
<dbReference type="GO" id="GO:0005524">
    <property type="term" value="F:ATP binding"/>
    <property type="evidence" value="ECO:0007669"/>
    <property type="project" value="UniProtKB-KW"/>
</dbReference>
<accession>A0A0F7SP40</accession>